<organism evidence="1 2">
    <name type="scientific">Teredinibacter turnerae (strain ATCC 39867 / T7901)</name>
    <dbReference type="NCBI Taxonomy" id="377629"/>
    <lineage>
        <taxon>Bacteria</taxon>
        <taxon>Pseudomonadati</taxon>
        <taxon>Pseudomonadota</taxon>
        <taxon>Gammaproteobacteria</taxon>
        <taxon>Cellvibrionales</taxon>
        <taxon>Cellvibrionaceae</taxon>
        <taxon>Teredinibacter</taxon>
    </lineage>
</organism>
<dbReference type="STRING" id="377629.TERTU_2799"/>
<dbReference type="KEGG" id="ttu:TERTU_2799"/>
<dbReference type="AlphaFoldDB" id="C5BMP2"/>
<keyword evidence="2" id="KW-1185">Reference proteome</keyword>
<reference evidence="1 2" key="1">
    <citation type="journal article" date="2009" name="PLoS ONE">
        <title>The complete genome of Teredinibacter turnerae T7901: an intracellular endosymbiont of marine wood-boring bivalves (shipworms).</title>
        <authorList>
            <person name="Yang J.C."/>
            <person name="Madupu R."/>
            <person name="Durkin A.S."/>
            <person name="Ekborg N.A."/>
            <person name="Pedamallu C.S."/>
            <person name="Hostetler J.B."/>
            <person name="Radune D."/>
            <person name="Toms B.S."/>
            <person name="Henrissat B."/>
            <person name="Coutinho P.M."/>
            <person name="Schwarz S."/>
            <person name="Field L."/>
            <person name="Trindade-Silva A.E."/>
            <person name="Soares C.A.G."/>
            <person name="Elshahawi S."/>
            <person name="Hanora A."/>
            <person name="Schmidt E.W."/>
            <person name="Haygood M.G."/>
            <person name="Posfai J."/>
            <person name="Benner J."/>
            <person name="Madinger C."/>
            <person name="Nove J."/>
            <person name="Anton B."/>
            <person name="Chaudhary K."/>
            <person name="Foster J."/>
            <person name="Holman A."/>
            <person name="Kumar S."/>
            <person name="Lessard P.A."/>
            <person name="Luyten Y.A."/>
            <person name="Slatko B."/>
            <person name="Wood N."/>
            <person name="Wu B."/>
            <person name="Teplitski M."/>
            <person name="Mougous J.D."/>
            <person name="Ward N."/>
            <person name="Eisen J.A."/>
            <person name="Badger J.H."/>
            <person name="Distel D.L."/>
        </authorList>
    </citation>
    <scope>NUCLEOTIDE SEQUENCE [LARGE SCALE GENOMIC DNA]</scope>
    <source>
        <strain evidence="2">ATCC 39867 / T7901</strain>
    </source>
</reference>
<accession>C5BMP2</accession>
<name>C5BMP2_TERTT</name>
<proteinExistence type="predicted"/>
<dbReference type="Proteomes" id="UP000009080">
    <property type="component" value="Chromosome"/>
</dbReference>
<gene>
    <name evidence="1" type="ordered locus">TERTU_2799</name>
</gene>
<dbReference type="EMBL" id="CP001614">
    <property type="protein sequence ID" value="ACR11653.1"/>
    <property type="molecule type" value="Genomic_DNA"/>
</dbReference>
<evidence type="ECO:0000313" key="1">
    <source>
        <dbReference type="EMBL" id="ACR11653.1"/>
    </source>
</evidence>
<protein>
    <submittedName>
        <fullName evidence="1">Uncharacterized protein</fullName>
    </submittedName>
</protein>
<sequence>MLSDIQFVSIVVLREQQRVAEVARYWLLARRFTKHEWRET</sequence>
<dbReference type="HOGENOM" id="CLU_3297797_0_0_6"/>
<evidence type="ECO:0000313" key="2">
    <source>
        <dbReference type="Proteomes" id="UP000009080"/>
    </source>
</evidence>